<organism evidence="1 2">
    <name type="scientific">Brassica napus</name>
    <name type="common">Rape</name>
    <dbReference type="NCBI Taxonomy" id="3708"/>
    <lineage>
        <taxon>Eukaryota</taxon>
        <taxon>Viridiplantae</taxon>
        <taxon>Streptophyta</taxon>
        <taxon>Embryophyta</taxon>
        <taxon>Tracheophyta</taxon>
        <taxon>Spermatophyta</taxon>
        <taxon>Magnoliopsida</taxon>
        <taxon>eudicotyledons</taxon>
        <taxon>Gunneridae</taxon>
        <taxon>Pentapetalae</taxon>
        <taxon>rosids</taxon>
        <taxon>malvids</taxon>
        <taxon>Brassicales</taxon>
        <taxon>Brassicaceae</taxon>
        <taxon>Brassiceae</taxon>
        <taxon>Brassica</taxon>
    </lineage>
</organism>
<sequence>MVGCLVQLLRGVWSQTEYDEWRFQIDPGNLEYRAMVGGSESIESLETTIRQGFTLPPETPITLTYRLPSCMVVPDRNRTPPVTIVSRNDIDIMMGLRQSFSELALCVTTGSEAVARYKLMTSNTPLNNTASFVDEVPNVRAGVGNNGDDGTIYHSKCNNFSTTEETSSTVGWRNNRGPVDNDDLINLVDFSSDGDSDLGISPSIDSQNIDDINAEVPEFTLFPPACRRPPGRPRKKRFFSRGEFCYCTRI</sequence>
<evidence type="ECO:0000313" key="1">
    <source>
        <dbReference type="EMBL" id="KAH0908179.1"/>
    </source>
</evidence>
<proteinExistence type="predicted"/>
<accession>A0ABQ8BTQ4</accession>
<comment type="caution">
    <text evidence="1">The sequence shown here is derived from an EMBL/GenBank/DDBJ whole genome shotgun (WGS) entry which is preliminary data.</text>
</comment>
<name>A0ABQ8BTQ4_BRANA</name>
<dbReference type="EMBL" id="JAGKQM010000009">
    <property type="protein sequence ID" value="KAH0908179.1"/>
    <property type="molecule type" value="Genomic_DNA"/>
</dbReference>
<reference evidence="1 2" key="1">
    <citation type="submission" date="2021-05" db="EMBL/GenBank/DDBJ databases">
        <title>Genome Assembly of Synthetic Allotetraploid Brassica napus Reveals Homoeologous Exchanges between Subgenomes.</title>
        <authorList>
            <person name="Davis J.T."/>
        </authorList>
    </citation>
    <scope>NUCLEOTIDE SEQUENCE [LARGE SCALE GENOMIC DNA]</scope>
    <source>
        <strain evidence="2">cv. Da-Ae</strain>
        <tissue evidence="1">Seedling</tissue>
    </source>
</reference>
<evidence type="ECO:0000313" key="2">
    <source>
        <dbReference type="Proteomes" id="UP000824890"/>
    </source>
</evidence>
<gene>
    <name evidence="1" type="ORF">HID58_031500</name>
</gene>
<protein>
    <submittedName>
        <fullName evidence="1">Uncharacterized protein</fullName>
    </submittedName>
</protein>
<dbReference type="Proteomes" id="UP000824890">
    <property type="component" value="Unassembled WGS sequence"/>
</dbReference>
<keyword evidence="2" id="KW-1185">Reference proteome</keyword>